<dbReference type="InterPro" id="IPR008914">
    <property type="entry name" value="PEBP"/>
</dbReference>
<dbReference type="CDD" id="cd00865">
    <property type="entry name" value="PEBP_bact_arch"/>
    <property type="match status" value="1"/>
</dbReference>
<gene>
    <name evidence="1" type="ORF">DFE_2150</name>
</gene>
<dbReference type="KEGG" id="dfl:DFE_2150"/>
<proteinExistence type="predicted"/>
<dbReference type="InterPro" id="IPR005247">
    <property type="entry name" value="YbhB_YbcL/LppC-like"/>
</dbReference>
<dbReference type="EMBL" id="AP017378">
    <property type="protein sequence ID" value="BBD08876.1"/>
    <property type="molecule type" value="Genomic_DNA"/>
</dbReference>
<dbReference type="AlphaFoldDB" id="A0A2Z6B0F8"/>
<dbReference type="InterPro" id="IPR036610">
    <property type="entry name" value="PEBP-like_sf"/>
</dbReference>
<evidence type="ECO:0000313" key="1">
    <source>
        <dbReference type="EMBL" id="BBD08876.1"/>
    </source>
</evidence>
<name>A0A2Z6B0F8_9BACT</name>
<evidence type="ECO:0000313" key="2">
    <source>
        <dbReference type="Proteomes" id="UP000269883"/>
    </source>
</evidence>
<dbReference type="Gene3D" id="3.90.280.10">
    <property type="entry name" value="PEBP-like"/>
    <property type="match status" value="1"/>
</dbReference>
<protein>
    <submittedName>
        <fullName evidence="1">Phosphatidylethanolamine-binding protein</fullName>
    </submittedName>
</protein>
<dbReference type="Pfam" id="PF01161">
    <property type="entry name" value="PBP"/>
    <property type="match status" value="1"/>
</dbReference>
<dbReference type="PANTHER" id="PTHR30289:SF1">
    <property type="entry name" value="PEBP (PHOSPHATIDYLETHANOLAMINE-BINDING PROTEIN) FAMILY PROTEIN"/>
    <property type="match status" value="1"/>
</dbReference>
<dbReference type="OrthoDB" id="9797506at2"/>
<organism evidence="1 2">
    <name type="scientific">Desulfovibrio ferrophilus</name>
    <dbReference type="NCBI Taxonomy" id="241368"/>
    <lineage>
        <taxon>Bacteria</taxon>
        <taxon>Pseudomonadati</taxon>
        <taxon>Thermodesulfobacteriota</taxon>
        <taxon>Desulfovibrionia</taxon>
        <taxon>Desulfovibrionales</taxon>
        <taxon>Desulfovibrionaceae</taxon>
        <taxon>Desulfovibrio</taxon>
    </lineage>
</organism>
<dbReference type="SUPFAM" id="SSF49777">
    <property type="entry name" value="PEBP-like"/>
    <property type="match status" value="1"/>
</dbReference>
<keyword evidence="2" id="KW-1185">Reference proteome</keyword>
<dbReference type="Proteomes" id="UP000269883">
    <property type="component" value="Chromosome"/>
</dbReference>
<accession>A0A2Z6B0F8</accession>
<dbReference type="RefSeq" id="WP_126379346.1">
    <property type="nucleotide sequence ID" value="NZ_AP017378.1"/>
</dbReference>
<dbReference type="PANTHER" id="PTHR30289">
    <property type="entry name" value="UNCHARACTERIZED PROTEIN YBCL-RELATED"/>
    <property type="match status" value="1"/>
</dbReference>
<sequence>MKLFSTSFDEGAAIPIQYTCDASDFSPALEWEDAPEGTKTYALICDDPDAPAGTWTHWLIYGIPGIAFRLAAKIPAQAEHPSGLRQGLNSWNRIGYGGPCPPSGTHRYFFTLYALDCDLDLAPEARREELEQAMEGHVLASAQTMGTYTR</sequence>
<reference evidence="1 2" key="1">
    <citation type="journal article" date="2018" name="Sci. Adv.">
        <title>Multi-heme cytochromes provide a pathway for survival in energy-limited environments.</title>
        <authorList>
            <person name="Deng X."/>
            <person name="Dohmae N."/>
            <person name="Nealson K.H."/>
            <person name="Hashimoto K."/>
            <person name="Okamoto A."/>
        </authorList>
    </citation>
    <scope>NUCLEOTIDE SEQUENCE [LARGE SCALE GENOMIC DNA]</scope>
    <source>
        <strain evidence="1 2">IS5</strain>
    </source>
</reference>
<dbReference type="NCBIfam" id="TIGR00481">
    <property type="entry name" value="YbhB/YbcL family Raf kinase inhibitor-like protein"/>
    <property type="match status" value="1"/>
</dbReference>